<accession>A0AAV9NK69</accession>
<dbReference type="GeneID" id="89977865"/>
<sequence>MTAVVTAFQERVRGLLTQQIAERGHAPSKELLASSLQCSVPEIEDALLALHSTHSLLLHTHKVEPWVVHPFALYPASCWVQVGGRGYWATCLYCAFGIAAALKTDADIFTRFGGESEQCVVRVRDQDVVEKDLVFHLSTPIREWWDNVIHACASFQPFRNEHDVDVWCLRHGLPKGAVVPLPQMWRFASAWYGDYVSHPWHKRSAEEIRNVLRSNDLVGPFWSLG</sequence>
<dbReference type="InterPro" id="IPR004927">
    <property type="entry name" value="MerB"/>
</dbReference>
<protein>
    <recommendedName>
        <fullName evidence="3">Alkylmercury lyase</fullName>
    </recommendedName>
</protein>
<dbReference type="SUPFAM" id="SSF160387">
    <property type="entry name" value="NosL/MerB-like"/>
    <property type="match status" value="1"/>
</dbReference>
<dbReference type="InterPro" id="IPR053717">
    <property type="entry name" value="MerB_lyase_sf"/>
</dbReference>
<dbReference type="Proteomes" id="UP001358417">
    <property type="component" value="Unassembled WGS sequence"/>
</dbReference>
<evidence type="ECO:0000313" key="2">
    <source>
        <dbReference type="Proteomes" id="UP001358417"/>
    </source>
</evidence>
<dbReference type="Pfam" id="PF03243">
    <property type="entry name" value="MerB"/>
    <property type="match status" value="1"/>
</dbReference>
<dbReference type="Gene3D" id="3.30.450.410">
    <property type="match status" value="1"/>
</dbReference>
<dbReference type="AlphaFoldDB" id="A0AAV9NK69"/>
<gene>
    <name evidence="1" type="ORF">LTR84_009707</name>
</gene>
<organism evidence="1 2">
    <name type="scientific">Exophiala bonariae</name>
    <dbReference type="NCBI Taxonomy" id="1690606"/>
    <lineage>
        <taxon>Eukaryota</taxon>
        <taxon>Fungi</taxon>
        <taxon>Dikarya</taxon>
        <taxon>Ascomycota</taxon>
        <taxon>Pezizomycotina</taxon>
        <taxon>Eurotiomycetes</taxon>
        <taxon>Chaetothyriomycetidae</taxon>
        <taxon>Chaetothyriales</taxon>
        <taxon>Herpotrichiellaceae</taxon>
        <taxon>Exophiala</taxon>
    </lineage>
</organism>
<name>A0AAV9NK69_9EURO</name>
<dbReference type="RefSeq" id="XP_064709645.1">
    <property type="nucleotide sequence ID" value="XM_064853246.1"/>
</dbReference>
<evidence type="ECO:0008006" key="3">
    <source>
        <dbReference type="Google" id="ProtNLM"/>
    </source>
</evidence>
<dbReference type="EMBL" id="JAVRRD010000004">
    <property type="protein sequence ID" value="KAK5059824.1"/>
    <property type="molecule type" value="Genomic_DNA"/>
</dbReference>
<keyword evidence="2" id="KW-1185">Reference proteome</keyword>
<dbReference type="GO" id="GO:0018836">
    <property type="term" value="F:alkylmercury lyase activity"/>
    <property type="evidence" value="ECO:0007669"/>
    <property type="project" value="InterPro"/>
</dbReference>
<proteinExistence type="predicted"/>
<evidence type="ECO:0000313" key="1">
    <source>
        <dbReference type="EMBL" id="KAK5059824.1"/>
    </source>
</evidence>
<comment type="caution">
    <text evidence="1">The sequence shown here is derived from an EMBL/GenBank/DDBJ whole genome shotgun (WGS) entry which is preliminary data.</text>
</comment>
<reference evidence="1 2" key="1">
    <citation type="submission" date="2023-08" db="EMBL/GenBank/DDBJ databases">
        <title>Black Yeasts Isolated from many extreme environments.</title>
        <authorList>
            <person name="Coleine C."/>
            <person name="Stajich J.E."/>
            <person name="Selbmann L."/>
        </authorList>
    </citation>
    <scope>NUCLEOTIDE SEQUENCE [LARGE SCALE GENOMIC DNA]</scope>
    <source>
        <strain evidence="1 2">CCFEE 5792</strain>
    </source>
</reference>